<dbReference type="Proteomes" id="UP001303889">
    <property type="component" value="Unassembled WGS sequence"/>
</dbReference>
<feature type="compositionally biased region" description="Basic and acidic residues" evidence="1">
    <location>
        <begin position="549"/>
        <end position="576"/>
    </location>
</feature>
<feature type="compositionally biased region" description="Acidic residues" evidence="1">
    <location>
        <begin position="199"/>
        <end position="224"/>
    </location>
</feature>
<feature type="region of interest" description="Disordered" evidence="1">
    <location>
        <begin position="499"/>
        <end position="583"/>
    </location>
</feature>
<evidence type="ECO:0000256" key="1">
    <source>
        <dbReference type="SAM" id="MobiDB-lite"/>
    </source>
</evidence>
<gene>
    <name evidence="2" type="ORF">C8A05DRAFT_38194</name>
</gene>
<feature type="compositionally biased region" description="Acidic residues" evidence="1">
    <location>
        <begin position="159"/>
        <end position="180"/>
    </location>
</feature>
<dbReference type="AlphaFoldDB" id="A0AAN6MC37"/>
<feature type="compositionally biased region" description="Basic and acidic residues" evidence="1">
    <location>
        <begin position="225"/>
        <end position="241"/>
    </location>
</feature>
<feature type="region of interest" description="Disordered" evidence="1">
    <location>
        <begin position="269"/>
        <end position="300"/>
    </location>
</feature>
<keyword evidence="3" id="KW-1185">Reference proteome</keyword>
<protein>
    <submittedName>
        <fullName evidence="2">Uncharacterized protein</fullName>
    </submittedName>
</protein>
<reference evidence="2" key="2">
    <citation type="submission" date="2023-05" db="EMBL/GenBank/DDBJ databases">
        <authorList>
            <consortium name="Lawrence Berkeley National Laboratory"/>
            <person name="Steindorff A."/>
            <person name="Hensen N."/>
            <person name="Bonometti L."/>
            <person name="Westerberg I."/>
            <person name="Brannstrom I.O."/>
            <person name="Guillou S."/>
            <person name="Cros-Aarteil S."/>
            <person name="Calhoun S."/>
            <person name="Haridas S."/>
            <person name="Kuo A."/>
            <person name="Mondo S."/>
            <person name="Pangilinan J."/>
            <person name="Riley R."/>
            <person name="Labutti K."/>
            <person name="Andreopoulos B."/>
            <person name="Lipzen A."/>
            <person name="Chen C."/>
            <person name="Yanf M."/>
            <person name="Daum C."/>
            <person name="Ng V."/>
            <person name="Clum A."/>
            <person name="Ohm R."/>
            <person name="Martin F."/>
            <person name="Silar P."/>
            <person name="Natvig D."/>
            <person name="Lalanne C."/>
            <person name="Gautier V."/>
            <person name="Ament-Velasquez S.L."/>
            <person name="Kruys A."/>
            <person name="Hutchinson M.I."/>
            <person name="Powell A.J."/>
            <person name="Barry K."/>
            <person name="Miller A.N."/>
            <person name="Grigoriev I.V."/>
            <person name="Debuchy R."/>
            <person name="Gladieux P."/>
            <person name="Thoren M.H."/>
            <person name="Johannesson H."/>
        </authorList>
    </citation>
    <scope>NUCLEOTIDE SEQUENCE</scope>
    <source>
        <strain evidence="2">CBS 103.79</strain>
    </source>
</reference>
<sequence length="583" mass="63595">MQTKITFLAPRRPHPPHTHIHIDLAPSLLPYFSPSLSLTSPLLTTLTTAVQILNNPLITDALERVGQVICEVVTVEPSSSDDEDDYDDEEERWTLQDGSEMVEQTRTGTVERFAFMMVSSRAGVRERRVLSVVCVGVDEWVLKGRAWYLGEMVARLEDKEDDDEDDDHGDDDDWEDDDGEEDYEVMEEGDYEVMKEHAEEEGDEAEEGGREEDGEEDSEGNYDDGVERREDDTMDGCDREGGNMTNLAELEAEIDDNDTMELEEMGVDVDDGDVSEPASDAEGNDTTEIHQPNAEVWKNVDRLKTNELDDGFEDNDMGEAEEPDGKIADSDMEDLTTEVDGVDKVEGLHAGVTDGEMDDVGELASEPEDCRVGGEVGLEVVEMHIDRAHTSIKSSIMGHSDRTVIVIGRRGRSDWEDGMEVVVEESENGADGGVIAESCTEVGDSTPGAYGDGGAGGQDMEAGAVEMSNVEDGGADGGGGVSGATAGTIIVNLLEDDGGEDERLDWSGAEIGDTAERRSEDGGSEHDGEDESGVVIGVWQRAIQRRVRQKTESGRGDHVDMTRRRGIKDNHDEDRGMGNCETG</sequence>
<evidence type="ECO:0000313" key="2">
    <source>
        <dbReference type="EMBL" id="KAK3898222.1"/>
    </source>
</evidence>
<dbReference type="EMBL" id="MU855976">
    <property type="protein sequence ID" value="KAK3898222.1"/>
    <property type="molecule type" value="Genomic_DNA"/>
</dbReference>
<reference evidence="2" key="1">
    <citation type="journal article" date="2023" name="Mol. Phylogenet. Evol.">
        <title>Genome-scale phylogeny and comparative genomics of the fungal order Sordariales.</title>
        <authorList>
            <person name="Hensen N."/>
            <person name="Bonometti L."/>
            <person name="Westerberg I."/>
            <person name="Brannstrom I.O."/>
            <person name="Guillou S."/>
            <person name="Cros-Aarteil S."/>
            <person name="Calhoun S."/>
            <person name="Haridas S."/>
            <person name="Kuo A."/>
            <person name="Mondo S."/>
            <person name="Pangilinan J."/>
            <person name="Riley R."/>
            <person name="LaButti K."/>
            <person name="Andreopoulos B."/>
            <person name="Lipzen A."/>
            <person name="Chen C."/>
            <person name="Yan M."/>
            <person name="Daum C."/>
            <person name="Ng V."/>
            <person name="Clum A."/>
            <person name="Steindorff A."/>
            <person name="Ohm R.A."/>
            <person name="Martin F."/>
            <person name="Silar P."/>
            <person name="Natvig D.O."/>
            <person name="Lalanne C."/>
            <person name="Gautier V."/>
            <person name="Ament-Velasquez S.L."/>
            <person name="Kruys A."/>
            <person name="Hutchinson M.I."/>
            <person name="Powell A.J."/>
            <person name="Barry K."/>
            <person name="Miller A.N."/>
            <person name="Grigoriev I.V."/>
            <person name="Debuchy R."/>
            <person name="Gladieux P."/>
            <person name="Hiltunen Thoren M."/>
            <person name="Johannesson H."/>
        </authorList>
    </citation>
    <scope>NUCLEOTIDE SEQUENCE</scope>
    <source>
        <strain evidence="2">CBS 103.79</strain>
    </source>
</reference>
<proteinExistence type="predicted"/>
<feature type="compositionally biased region" description="Basic and acidic residues" evidence="1">
    <location>
        <begin position="514"/>
        <end position="526"/>
    </location>
</feature>
<evidence type="ECO:0000313" key="3">
    <source>
        <dbReference type="Proteomes" id="UP001303889"/>
    </source>
</evidence>
<feature type="region of interest" description="Disordered" evidence="1">
    <location>
        <begin position="158"/>
        <end position="180"/>
    </location>
</feature>
<name>A0AAN6MC37_9PEZI</name>
<comment type="caution">
    <text evidence="2">The sequence shown here is derived from an EMBL/GenBank/DDBJ whole genome shotgun (WGS) entry which is preliminary data.</text>
</comment>
<feature type="region of interest" description="Disordered" evidence="1">
    <location>
        <begin position="196"/>
        <end position="249"/>
    </location>
</feature>
<organism evidence="2 3">
    <name type="scientific">Staphylotrichum tortipilum</name>
    <dbReference type="NCBI Taxonomy" id="2831512"/>
    <lineage>
        <taxon>Eukaryota</taxon>
        <taxon>Fungi</taxon>
        <taxon>Dikarya</taxon>
        <taxon>Ascomycota</taxon>
        <taxon>Pezizomycotina</taxon>
        <taxon>Sordariomycetes</taxon>
        <taxon>Sordariomycetidae</taxon>
        <taxon>Sordariales</taxon>
        <taxon>Chaetomiaceae</taxon>
        <taxon>Staphylotrichum</taxon>
    </lineage>
</organism>
<accession>A0AAN6MC37</accession>